<evidence type="ECO:0000313" key="2">
    <source>
        <dbReference type="EMBL" id="SNZ07659.1"/>
    </source>
</evidence>
<proteinExistence type="predicted"/>
<keyword evidence="1" id="KW-1133">Transmembrane helix</keyword>
<dbReference type="PANTHER" id="PTHR34801:SF6">
    <property type="entry name" value="SLL1620 PROTEIN"/>
    <property type="match status" value="1"/>
</dbReference>
<sequence>MQFLSILLMIAIILFGVMTYFNLSDPVGLGIKEKKLADLPKTPNAVSSQTDEEARFVAPLPFKGDLQASMERVKAILDDMDRFFIQKENETYIHVVAVTPLMRYRDDVEFFFDEETSLIHFRSASRVGYSDKGLNRQRYEAIAKIYSR</sequence>
<feature type="transmembrane region" description="Helical" evidence="1">
    <location>
        <begin position="6"/>
        <end position="23"/>
    </location>
</feature>
<gene>
    <name evidence="2" type="ORF">SAMN06265368_1194</name>
</gene>
<dbReference type="PIRSF" id="PIRSF026426">
    <property type="entry name" value="DUF1499"/>
    <property type="match status" value="1"/>
</dbReference>
<reference evidence="2 3" key="1">
    <citation type="submission" date="2017-09" db="EMBL/GenBank/DDBJ databases">
        <authorList>
            <person name="Ehlers B."/>
            <person name="Leendertz F.H."/>
        </authorList>
    </citation>
    <scope>NUCLEOTIDE SEQUENCE [LARGE SCALE GENOMIC DNA]</scope>
    <source>
        <strain evidence="2 3">DSM 18289</strain>
    </source>
</reference>
<accession>A0A285NDY5</accession>
<keyword evidence="1" id="KW-0472">Membrane</keyword>
<name>A0A285NDY5_9HYPH</name>
<dbReference type="AlphaFoldDB" id="A0A285NDY5"/>
<keyword evidence="3" id="KW-1185">Reference proteome</keyword>
<evidence type="ECO:0000256" key="1">
    <source>
        <dbReference type="SAM" id="Phobius"/>
    </source>
</evidence>
<dbReference type="Pfam" id="PF07386">
    <property type="entry name" value="DUF1499"/>
    <property type="match status" value="1"/>
</dbReference>
<organism evidence="2 3">
    <name type="scientific">Cohaesibacter gelatinilyticus</name>
    <dbReference type="NCBI Taxonomy" id="372072"/>
    <lineage>
        <taxon>Bacteria</taxon>
        <taxon>Pseudomonadati</taxon>
        <taxon>Pseudomonadota</taxon>
        <taxon>Alphaproteobacteria</taxon>
        <taxon>Hyphomicrobiales</taxon>
        <taxon>Cohaesibacteraceae</taxon>
    </lineage>
</organism>
<dbReference type="EMBL" id="OBEL01000001">
    <property type="protein sequence ID" value="SNZ07659.1"/>
    <property type="molecule type" value="Genomic_DNA"/>
</dbReference>
<evidence type="ECO:0000313" key="3">
    <source>
        <dbReference type="Proteomes" id="UP000219439"/>
    </source>
</evidence>
<dbReference type="InterPro" id="IPR010865">
    <property type="entry name" value="DUF1499"/>
</dbReference>
<protein>
    <submittedName>
        <fullName evidence="2">Uncharacterized conserved protein, DUF1499 family</fullName>
    </submittedName>
</protein>
<dbReference type="Proteomes" id="UP000219439">
    <property type="component" value="Unassembled WGS sequence"/>
</dbReference>
<keyword evidence="1" id="KW-0812">Transmembrane</keyword>
<dbReference type="RefSeq" id="WP_210200767.1">
    <property type="nucleotide sequence ID" value="NZ_OBEL01000001.1"/>
</dbReference>
<dbReference type="PANTHER" id="PTHR34801">
    <property type="entry name" value="EXPRESSED PROTEIN"/>
    <property type="match status" value="1"/>
</dbReference>